<feature type="compositionally biased region" description="Basic and acidic residues" evidence="1">
    <location>
        <begin position="76"/>
        <end position="99"/>
    </location>
</feature>
<organism evidence="2 3">
    <name type="scientific">Siccibacter turicensis</name>
    <dbReference type="NCBI Taxonomy" id="357233"/>
    <lineage>
        <taxon>Bacteria</taxon>
        <taxon>Pseudomonadati</taxon>
        <taxon>Pseudomonadota</taxon>
        <taxon>Gammaproteobacteria</taxon>
        <taxon>Enterobacterales</taxon>
        <taxon>Enterobacteriaceae</taxon>
        <taxon>Siccibacter</taxon>
    </lineage>
</organism>
<dbReference type="STRING" id="1388748.GCA_000463155_03053"/>
<protein>
    <submittedName>
        <fullName evidence="2">Uncharacterized protein</fullName>
    </submittedName>
</protein>
<accession>A0A2P8VMK2</accession>
<evidence type="ECO:0000313" key="2">
    <source>
        <dbReference type="EMBL" id="PSN08630.1"/>
    </source>
</evidence>
<dbReference type="AlphaFoldDB" id="A0A2P8VMK2"/>
<dbReference type="EMBL" id="PYEP01000002">
    <property type="protein sequence ID" value="PSN08630.1"/>
    <property type="molecule type" value="Genomic_DNA"/>
</dbReference>
<reference evidence="2 3" key="1">
    <citation type="submission" date="2018-03" db="EMBL/GenBank/DDBJ databases">
        <title>Draft genome sequence of the first documented clinical Siccibacter turicensis isolate in Austria.</title>
        <authorList>
            <person name="Lepuschitz S."/>
            <person name="Pekard-Amenitsch S."/>
            <person name="Haunold R."/>
            <person name="Schill S."/>
            <person name="Mach R."/>
            <person name="Allerberger F."/>
            <person name="Ruppitsch W."/>
            <person name="Forsythe S.J."/>
        </authorList>
    </citation>
    <scope>NUCLEOTIDE SEQUENCE [LARGE SCALE GENOMIC DNA]</scope>
    <source>
        <strain evidence="2 3">6100069499-17</strain>
    </source>
</reference>
<feature type="compositionally biased region" description="Polar residues" evidence="1">
    <location>
        <begin position="63"/>
        <end position="74"/>
    </location>
</feature>
<keyword evidence="3" id="KW-1185">Reference proteome</keyword>
<evidence type="ECO:0000256" key="1">
    <source>
        <dbReference type="SAM" id="MobiDB-lite"/>
    </source>
</evidence>
<dbReference type="OrthoDB" id="6504936at2"/>
<comment type="caution">
    <text evidence="2">The sequence shown here is derived from an EMBL/GenBank/DDBJ whole genome shotgun (WGS) entry which is preliminary data.</text>
</comment>
<gene>
    <name evidence="2" type="ORF">C7G83_04530</name>
</gene>
<dbReference type="RefSeq" id="WP_106876397.1">
    <property type="nucleotide sequence ID" value="NZ_PYEP01000002.1"/>
</dbReference>
<dbReference type="Proteomes" id="UP000240212">
    <property type="component" value="Unassembled WGS sequence"/>
</dbReference>
<sequence length="99" mass="11349">MADSILIDTVQFGPNDAPTHKYEIYGDDEKTPTWALIYEQNDGDWEKIDETLSFAAKDEQEEATSTMDYGSSDSLPDLRDLPAEARERCEKHWQDNFAD</sequence>
<name>A0A2P8VMK2_9ENTR</name>
<feature type="region of interest" description="Disordered" evidence="1">
    <location>
        <begin position="58"/>
        <end position="99"/>
    </location>
</feature>
<proteinExistence type="predicted"/>
<evidence type="ECO:0000313" key="3">
    <source>
        <dbReference type="Proteomes" id="UP000240212"/>
    </source>
</evidence>